<name>A0A8J4UK62_CLAMG</name>
<keyword evidence="7" id="KW-1015">Disulfide bond</keyword>
<keyword evidence="4 11" id="KW-1133">Transmembrane helix</keyword>
<dbReference type="InterPro" id="IPR000355">
    <property type="entry name" value="Chemokine_rcpt"/>
</dbReference>
<evidence type="ECO:0000256" key="4">
    <source>
        <dbReference type="ARBA" id="ARBA00022989"/>
    </source>
</evidence>
<dbReference type="PANTHER" id="PTHR10489:SF730">
    <property type="entry name" value="CHEMOKINE XC RECEPTOR 1"/>
    <property type="match status" value="1"/>
</dbReference>
<feature type="transmembrane region" description="Helical" evidence="11">
    <location>
        <begin position="110"/>
        <end position="133"/>
    </location>
</feature>
<reference evidence="13" key="1">
    <citation type="submission" date="2020-07" db="EMBL/GenBank/DDBJ databases">
        <title>Clarias magur genome sequencing, assembly and annotation.</title>
        <authorList>
            <person name="Kushwaha B."/>
            <person name="Kumar R."/>
            <person name="Das P."/>
            <person name="Joshi C.G."/>
            <person name="Kumar D."/>
            <person name="Nagpure N.S."/>
            <person name="Pandey M."/>
            <person name="Agarwal S."/>
            <person name="Srivastava S."/>
            <person name="Singh M."/>
            <person name="Sahoo L."/>
            <person name="Jayasankar P."/>
            <person name="Meher P.K."/>
            <person name="Koringa P.G."/>
            <person name="Iquebal M.A."/>
            <person name="Das S.P."/>
            <person name="Bit A."/>
            <person name="Patnaik S."/>
            <person name="Patel N."/>
            <person name="Shah T.M."/>
            <person name="Hinsu A."/>
            <person name="Jena J.K."/>
        </authorList>
    </citation>
    <scope>NUCLEOTIDE SEQUENCE</scope>
    <source>
        <strain evidence="13">CIFAMagur01</strain>
        <tissue evidence="13">Testis</tissue>
    </source>
</reference>
<dbReference type="PRINTS" id="PR00237">
    <property type="entry name" value="GPCRRHODOPSN"/>
</dbReference>
<dbReference type="PANTHER" id="PTHR10489">
    <property type="entry name" value="CELL ADHESION MOLECULE"/>
    <property type="match status" value="1"/>
</dbReference>
<feature type="transmembrane region" description="Helical" evidence="11">
    <location>
        <begin position="236"/>
        <end position="257"/>
    </location>
</feature>
<keyword evidence="2" id="KW-1003">Cell membrane</keyword>
<dbReference type="PROSITE" id="PS00237">
    <property type="entry name" value="G_PROTEIN_RECEP_F1_1"/>
    <property type="match status" value="1"/>
</dbReference>
<feature type="domain" description="G-protein coupled receptors family 1 profile" evidence="12">
    <location>
        <begin position="51"/>
        <end position="299"/>
    </location>
</feature>
<feature type="transmembrane region" description="Helical" evidence="11">
    <location>
        <begin position="197"/>
        <end position="216"/>
    </location>
</feature>
<evidence type="ECO:0000256" key="5">
    <source>
        <dbReference type="ARBA" id="ARBA00023040"/>
    </source>
</evidence>
<evidence type="ECO:0000256" key="7">
    <source>
        <dbReference type="ARBA" id="ARBA00023157"/>
    </source>
</evidence>
<evidence type="ECO:0000256" key="3">
    <source>
        <dbReference type="ARBA" id="ARBA00022692"/>
    </source>
</evidence>
<feature type="transmembrane region" description="Helical" evidence="11">
    <location>
        <begin position="39"/>
        <end position="60"/>
    </location>
</feature>
<organism evidence="13 14">
    <name type="scientific">Clarias magur</name>
    <name type="common">Asian catfish</name>
    <name type="synonym">Macropteronotus magur</name>
    <dbReference type="NCBI Taxonomy" id="1594786"/>
    <lineage>
        <taxon>Eukaryota</taxon>
        <taxon>Metazoa</taxon>
        <taxon>Chordata</taxon>
        <taxon>Craniata</taxon>
        <taxon>Vertebrata</taxon>
        <taxon>Euteleostomi</taxon>
        <taxon>Actinopterygii</taxon>
        <taxon>Neopterygii</taxon>
        <taxon>Teleostei</taxon>
        <taxon>Ostariophysi</taxon>
        <taxon>Siluriformes</taxon>
        <taxon>Clariidae</taxon>
        <taxon>Clarias</taxon>
    </lineage>
</organism>
<comment type="similarity">
    <text evidence="10">Belongs to the G-protein coupled receptor 1 family.</text>
</comment>
<dbReference type="GO" id="GO:0009897">
    <property type="term" value="C:external side of plasma membrane"/>
    <property type="evidence" value="ECO:0007669"/>
    <property type="project" value="TreeGrafter"/>
</dbReference>
<sequence length="343" mass="39540">MEENSTTTYDNYSDSYYDMSDESCNKTEVIHFGAVVTPVFFTMVIVFSCVGNALVLWVLIKYENLRSMTNAFLLNLAISDLIFTLGLPFWASDLVFGWTFGEPACKSVSFIFYLGFYSSLIFLTVMTVHRYMAVVHPLSMLLNSTTYYSIGISAFIWLLSFCAATPYFIFSVVSSHPNRESVHYCHFSDIKWKLIGIYLQNIFFLIAFLTIAFCYIEILKRLLRPMSHTRPKTVKLILCIVVAFYLGWTPYNVAIFLDSLISFQISPFNECHVSTMVDYVFHVSRLVAFSHCCLNPVFYVFMGVKFRDHLKHALRSFCRSNDLPPDKRHSHLITSNGEEISMY</sequence>
<keyword evidence="9 10" id="KW-0807">Transducer</keyword>
<evidence type="ECO:0000256" key="11">
    <source>
        <dbReference type="SAM" id="Phobius"/>
    </source>
</evidence>
<dbReference type="PROSITE" id="PS50262">
    <property type="entry name" value="G_PROTEIN_RECEP_F1_2"/>
    <property type="match status" value="1"/>
</dbReference>
<dbReference type="GO" id="GO:0007204">
    <property type="term" value="P:positive regulation of cytosolic calcium ion concentration"/>
    <property type="evidence" value="ECO:0007669"/>
    <property type="project" value="TreeGrafter"/>
</dbReference>
<dbReference type="SUPFAM" id="SSF81321">
    <property type="entry name" value="Family A G protein-coupled receptor-like"/>
    <property type="match status" value="1"/>
</dbReference>
<dbReference type="Proteomes" id="UP000727407">
    <property type="component" value="Unassembled WGS sequence"/>
</dbReference>
<dbReference type="AlphaFoldDB" id="A0A8J4UK62"/>
<evidence type="ECO:0000256" key="10">
    <source>
        <dbReference type="RuleBase" id="RU000688"/>
    </source>
</evidence>
<evidence type="ECO:0000313" key="13">
    <source>
        <dbReference type="EMBL" id="KAF5902829.1"/>
    </source>
</evidence>
<comment type="subcellular location">
    <subcellularLocation>
        <location evidence="1">Cell membrane</location>
        <topology evidence="1">Multi-pass membrane protein</topology>
    </subcellularLocation>
</comment>
<dbReference type="GO" id="GO:0006955">
    <property type="term" value="P:immune response"/>
    <property type="evidence" value="ECO:0007669"/>
    <property type="project" value="TreeGrafter"/>
</dbReference>
<dbReference type="Gene3D" id="1.20.1070.10">
    <property type="entry name" value="Rhodopsin 7-helix transmembrane proteins"/>
    <property type="match status" value="1"/>
</dbReference>
<dbReference type="GO" id="GO:0019957">
    <property type="term" value="F:C-C chemokine binding"/>
    <property type="evidence" value="ECO:0007669"/>
    <property type="project" value="TreeGrafter"/>
</dbReference>
<evidence type="ECO:0000259" key="12">
    <source>
        <dbReference type="PROSITE" id="PS50262"/>
    </source>
</evidence>
<accession>A0A8J4UK62</accession>
<comment type="caution">
    <text evidence="13">The sequence shown here is derived from an EMBL/GenBank/DDBJ whole genome shotgun (WGS) entry which is preliminary data.</text>
</comment>
<dbReference type="EMBL" id="QNUK01000083">
    <property type="protein sequence ID" value="KAF5902829.1"/>
    <property type="molecule type" value="Genomic_DNA"/>
</dbReference>
<dbReference type="GO" id="GO:0019722">
    <property type="term" value="P:calcium-mediated signaling"/>
    <property type="evidence" value="ECO:0007669"/>
    <property type="project" value="TreeGrafter"/>
</dbReference>
<keyword evidence="8 10" id="KW-0675">Receptor</keyword>
<feature type="transmembrane region" description="Helical" evidence="11">
    <location>
        <begin position="286"/>
        <end position="306"/>
    </location>
</feature>
<dbReference type="GO" id="GO:0060326">
    <property type="term" value="P:cell chemotaxis"/>
    <property type="evidence" value="ECO:0007669"/>
    <property type="project" value="TreeGrafter"/>
</dbReference>
<proteinExistence type="inferred from homology"/>
<dbReference type="Pfam" id="PF00001">
    <property type="entry name" value="7tm_1"/>
    <property type="match status" value="1"/>
</dbReference>
<dbReference type="InterPro" id="IPR017452">
    <property type="entry name" value="GPCR_Rhodpsn_7TM"/>
</dbReference>
<dbReference type="GO" id="GO:0016493">
    <property type="term" value="F:C-C chemokine receptor activity"/>
    <property type="evidence" value="ECO:0007669"/>
    <property type="project" value="TreeGrafter"/>
</dbReference>
<dbReference type="OrthoDB" id="10015690at2759"/>
<keyword evidence="3 10" id="KW-0812">Transmembrane</keyword>
<evidence type="ECO:0000313" key="14">
    <source>
        <dbReference type="Proteomes" id="UP000727407"/>
    </source>
</evidence>
<gene>
    <name evidence="13" type="ORF">DAT39_007368</name>
</gene>
<evidence type="ECO:0000256" key="6">
    <source>
        <dbReference type="ARBA" id="ARBA00023136"/>
    </source>
</evidence>
<evidence type="ECO:0000256" key="2">
    <source>
        <dbReference type="ARBA" id="ARBA00022475"/>
    </source>
</evidence>
<dbReference type="PRINTS" id="PR00657">
    <property type="entry name" value="CCCHEMOKINER"/>
</dbReference>
<dbReference type="InterPro" id="IPR050119">
    <property type="entry name" value="CCR1-9-like"/>
</dbReference>
<feature type="transmembrane region" description="Helical" evidence="11">
    <location>
        <begin position="145"/>
        <end position="169"/>
    </location>
</feature>
<keyword evidence="5 10" id="KW-0297">G-protein coupled receptor</keyword>
<dbReference type="FunFam" id="1.20.1070.10:FF:000130">
    <property type="entry name" value="Chemokine (C-C motif) receptor 2"/>
    <property type="match status" value="1"/>
</dbReference>
<dbReference type="InterPro" id="IPR000276">
    <property type="entry name" value="GPCR_Rhodpsn"/>
</dbReference>
<keyword evidence="14" id="KW-1185">Reference proteome</keyword>
<feature type="transmembrane region" description="Helical" evidence="11">
    <location>
        <begin position="72"/>
        <end position="90"/>
    </location>
</feature>
<evidence type="ECO:0000256" key="9">
    <source>
        <dbReference type="ARBA" id="ARBA00023224"/>
    </source>
</evidence>
<keyword evidence="6 11" id="KW-0472">Membrane</keyword>
<protein>
    <submittedName>
        <fullName evidence="13">Chemokine XC receptor 1-like</fullName>
    </submittedName>
</protein>
<evidence type="ECO:0000256" key="1">
    <source>
        <dbReference type="ARBA" id="ARBA00004651"/>
    </source>
</evidence>
<evidence type="ECO:0000256" key="8">
    <source>
        <dbReference type="ARBA" id="ARBA00023170"/>
    </source>
</evidence>